<dbReference type="GO" id="GO:0043565">
    <property type="term" value="F:sequence-specific DNA binding"/>
    <property type="evidence" value="ECO:0007669"/>
    <property type="project" value="InterPro"/>
</dbReference>
<dbReference type="SUPFAM" id="SSF46689">
    <property type="entry name" value="Homeodomain-like"/>
    <property type="match status" value="3"/>
</dbReference>
<dbReference type="InterPro" id="IPR018062">
    <property type="entry name" value="HTH_AraC-typ_CS"/>
</dbReference>
<dbReference type="SMART" id="SM00342">
    <property type="entry name" value="HTH_ARAC"/>
    <property type="match status" value="2"/>
</dbReference>
<evidence type="ECO:0000256" key="2">
    <source>
        <dbReference type="ARBA" id="ARBA00023125"/>
    </source>
</evidence>
<gene>
    <name evidence="5" type="ordered locus">CVAR_0761</name>
</gene>
<feature type="domain" description="HTH araC/xylS-type" evidence="4">
    <location>
        <begin position="158"/>
        <end position="255"/>
    </location>
</feature>
<dbReference type="Proteomes" id="UP000006659">
    <property type="component" value="Chromosome"/>
</dbReference>
<sequence length="528" mass="57744">MDGVIQVLNGQDATVLSDNQGFPGAHEGERTHTDQHCALWMFAGTATVRVHDADLRTRDLDIAVGECLVVPFGVPYELTVHPGGLLVPVLLPGHSLGDLAEPVAVPVDPAWNTWILHHFAMWVSPMRTPDYTGGEVVAGLGHRDEIREPATPVTSPAALVASGIRRNPADSRHLREVACAVGVSAQTLRRIFLRETGLTPGAWRTAVRLHAAQEYLAAGYAVEWVAHQVGFGSSHGFIRAFAERFGVTPARWARDRDSGEGRSERVLEAQRTEHFTAVLADRTSASAPPPPIPATLAVRRTYDGHSVMLWMYRGTARVSVDDRGLHLSEGDAVWMPAGHSHEVVVDAGSVALPMSFPVDLVEVDVADVVVTRVPKRLTGFMLHSVISNITLLRPEDYDPLEVLGVFGDLLERRRAMVEASLSMPTTPSALEIARGTLDDLASDRSAATWAEQVGVSARTVNRWFRDETGRAFARWRTVARMQRATELMDRGLAPSMVARRVGYAHLSAFSRDFREHVGMSPREYVGEG</sequence>
<dbReference type="STRING" id="858619.CVAR_0761"/>
<keyword evidence="1" id="KW-0805">Transcription regulation</keyword>
<dbReference type="HOGENOM" id="CLU_039152_0_0_11"/>
<feature type="domain" description="HTH araC/xylS-type" evidence="4">
    <location>
        <begin position="430"/>
        <end position="527"/>
    </location>
</feature>
<dbReference type="EMBL" id="CP002917">
    <property type="protein sequence ID" value="AEK36114.1"/>
    <property type="molecule type" value="Genomic_DNA"/>
</dbReference>
<keyword evidence="2" id="KW-0238">DNA-binding</keyword>
<dbReference type="PANTHER" id="PTHR11019">
    <property type="entry name" value="HTH-TYPE TRANSCRIPTIONAL REGULATOR NIMR"/>
    <property type="match status" value="1"/>
</dbReference>
<accession>G0HA98</accession>
<evidence type="ECO:0000259" key="4">
    <source>
        <dbReference type="PROSITE" id="PS01124"/>
    </source>
</evidence>
<evidence type="ECO:0000256" key="1">
    <source>
        <dbReference type="ARBA" id="ARBA00023015"/>
    </source>
</evidence>
<dbReference type="InterPro" id="IPR009057">
    <property type="entry name" value="Homeodomain-like_sf"/>
</dbReference>
<dbReference type="SUPFAM" id="SSF51182">
    <property type="entry name" value="RmlC-like cupins"/>
    <property type="match status" value="2"/>
</dbReference>
<dbReference type="GO" id="GO:0003700">
    <property type="term" value="F:DNA-binding transcription factor activity"/>
    <property type="evidence" value="ECO:0007669"/>
    <property type="project" value="InterPro"/>
</dbReference>
<dbReference type="AlphaFoldDB" id="G0HA98"/>
<dbReference type="KEGG" id="cva:CVAR_0761"/>
<dbReference type="InterPro" id="IPR011051">
    <property type="entry name" value="RmlC_Cupin_sf"/>
</dbReference>
<dbReference type="InterPro" id="IPR018060">
    <property type="entry name" value="HTH_AraC"/>
</dbReference>
<dbReference type="eggNOG" id="COG2207">
    <property type="taxonomic scope" value="Bacteria"/>
</dbReference>
<keyword evidence="3" id="KW-0804">Transcription</keyword>
<organism evidence="5 6">
    <name type="scientific">Corynebacterium variabile (strain DSM 44702 / CIP 107183 / JCM 12073 / NCIMB 30131)</name>
    <name type="common">Corynebacterium mooreparkense</name>
    <dbReference type="NCBI Taxonomy" id="858619"/>
    <lineage>
        <taxon>Bacteria</taxon>
        <taxon>Bacillati</taxon>
        <taxon>Actinomycetota</taxon>
        <taxon>Actinomycetes</taxon>
        <taxon>Mycobacteriales</taxon>
        <taxon>Corynebacteriaceae</taxon>
        <taxon>Corynebacterium</taxon>
    </lineage>
</organism>
<dbReference type="InterPro" id="IPR003313">
    <property type="entry name" value="AraC-bd"/>
</dbReference>
<reference evidence="5 6" key="1">
    <citation type="journal article" date="2011" name="BMC Genomics">
        <title>Complete genome sequence of Corynebacterium variabile DSM 44702 isolated from the surface of smear-ripened cheeses and insights into cheese ripening and flavor generation.</title>
        <authorList>
            <person name="Schroeder J."/>
            <person name="Maus I."/>
            <person name="Trost E."/>
            <person name="Tauch A."/>
        </authorList>
    </citation>
    <scope>NUCLEOTIDE SEQUENCE [LARGE SCALE GENOMIC DNA]</scope>
    <source>
        <strain evidence="6">DSM 44702 / JCM 12073 / NCIMB 30131</strain>
    </source>
</reference>
<proteinExistence type="predicted"/>
<evidence type="ECO:0000313" key="6">
    <source>
        <dbReference type="Proteomes" id="UP000006659"/>
    </source>
</evidence>
<dbReference type="Gene3D" id="1.10.10.60">
    <property type="entry name" value="Homeodomain-like"/>
    <property type="match status" value="3"/>
</dbReference>
<dbReference type="PROSITE" id="PS00041">
    <property type="entry name" value="HTH_ARAC_FAMILY_1"/>
    <property type="match status" value="1"/>
</dbReference>
<dbReference type="Pfam" id="PF02311">
    <property type="entry name" value="AraC_binding"/>
    <property type="match status" value="1"/>
</dbReference>
<evidence type="ECO:0000313" key="5">
    <source>
        <dbReference type="EMBL" id="AEK36114.1"/>
    </source>
</evidence>
<dbReference type="PANTHER" id="PTHR11019:SF199">
    <property type="entry name" value="HTH-TYPE TRANSCRIPTIONAL REGULATOR NIMR"/>
    <property type="match status" value="1"/>
</dbReference>
<dbReference type="Pfam" id="PF12833">
    <property type="entry name" value="HTH_18"/>
    <property type="match status" value="2"/>
</dbReference>
<evidence type="ECO:0000256" key="3">
    <source>
        <dbReference type="ARBA" id="ARBA00023163"/>
    </source>
</evidence>
<dbReference type="PROSITE" id="PS01124">
    <property type="entry name" value="HTH_ARAC_FAMILY_2"/>
    <property type="match status" value="2"/>
</dbReference>
<protein>
    <submittedName>
        <fullName evidence="5">AraC-family transcription regulator of iron proteins</fullName>
    </submittedName>
</protein>
<name>G0HA98_CORVD</name>
<dbReference type="RefSeq" id="WP_014009303.1">
    <property type="nucleotide sequence ID" value="NC_015859.1"/>
</dbReference>